<feature type="compositionally biased region" description="Basic and acidic residues" evidence="1">
    <location>
        <begin position="50"/>
        <end position="60"/>
    </location>
</feature>
<dbReference type="EMBL" id="LWSA01000021">
    <property type="protein sequence ID" value="OCX76718.1"/>
    <property type="molecule type" value="Genomic_DNA"/>
</dbReference>
<name>A0A1C2IKL8_ACITH</name>
<reference evidence="3 4" key="1">
    <citation type="journal article" date="2016" name="Int. J. Mol. Sci.">
        <title>Comparative genomics of the extreme acidophile Acidithiobacillus thiooxidans reveals intraspecific divergence and niche adaptation.</title>
        <authorList>
            <person name="Zhang X."/>
            <person name="Feng X."/>
            <person name="Tao J."/>
            <person name="Ma L."/>
            <person name="Xiao Y."/>
            <person name="Liang Y."/>
            <person name="Liu X."/>
            <person name="Yin H."/>
        </authorList>
    </citation>
    <scope>NUCLEOTIDE SEQUENCE [LARGE SCALE GENOMIC DNA]</scope>
    <source>
        <strain evidence="3 4">A02</strain>
    </source>
</reference>
<evidence type="ECO:0000256" key="1">
    <source>
        <dbReference type="SAM" id="MobiDB-lite"/>
    </source>
</evidence>
<proteinExistence type="predicted"/>
<evidence type="ECO:0000313" key="3">
    <source>
        <dbReference type="EMBL" id="OCX76718.1"/>
    </source>
</evidence>
<protein>
    <recommendedName>
        <fullName evidence="2">Transcriptional repressor NrdR-like N-terminal domain-containing protein</fullName>
    </recommendedName>
</protein>
<organism evidence="3 4">
    <name type="scientific">Acidithiobacillus thiooxidans</name>
    <name type="common">Thiobacillus thiooxidans</name>
    <dbReference type="NCBI Taxonomy" id="930"/>
    <lineage>
        <taxon>Bacteria</taxon>
        <taxon>Pseudomonadati</taxon>
        <taxon>Pseudomonadota</taxon>
        <taxon>Acidithiobacillia</taxon>
        <taxon>Acidithiobacillales</taxon>
        <taxon>Acidithiobacillaceae</taxon>
        <taxon>Acidithiobacillus</taxon>
    </lineage>
</organism>
<dbReference type="AlphaFoldDB" id="A0A1C2IKL8"/>
<dbReference type="Pfam" id="PF22811">
    <property type="entry name" value="Zn_ribbon_NrdR"/>
    <property type="match status" value="1"/>
</dbReference>
<dbReference type="Proteomes" id="UP000094893">
    <property type="component" value="Unassembled WGS sequence"/>
</dbReference>
<dbReference type="InterPro" id="IPR055173">
    <property type="entry name" value="NrdR-like_N"/>
</dbReference>
<evidence type="ECO:0000313" key="4">
    <source>
        <dbReference type="Proteomes" id="UP000094893"/>
    </source>
</evidence>
<feature type="compositionally biased region" description="Acidic residues" evidence="1">
    <location>
        <begin position="63"/>
        <end position="72"/>
    </location>
</feature>
<sequence>MQCPQCKGPTHVLTSRFRAVKHSTNRRRACLQCGYRFTTIEIIIPAGVRADPEALRRGLPETETSEEPETTDATDATDSTEPE</sequence>
<feature type="region of interest" description="Disordered" evidence="1">
    <location>
        <begin position="49"/>
        <end position="83"/>
    </location>
</feature>
<dbReference type="RefSeq" id="WP_010637516.1">
    <property type="nucleotide sequence ID" value="NZ_JABBDT010000069.1"/>
</dbReference>
<gene>
    <name evidence="3" type="ORF">A6P07_01985</name>
</gene>
<feature type="domain" description="Transcriptional repressor NrdR-like N-terminal" evidence="2">
    <location>
        <begin position="1"/>
        <end position="41"/>
    </location>
</feature>
<comment type="caution">
    <text evidence="3">The sequence shown here is derived from an EMBL/GenBank/DDBJ whole genome shotgun (WGS) entry which is preliminary data.</text>
</comment>
<accession>A0A1C2IKL8</accession>
<evidence type="ECO:0000259" key="2">
    <source>
        <dbReference type="Pfam" id="PF22811"/>
    </source>
</evidence>